<dbReference type="EMBL" id="RKST01000013">
    <property type="protein sequence ID" value="RUM97259.1"/>
    <property type="molecule type" value="Genomic_DNA"/>
</dbReference>
<organism evidence="2 3">
    <name type="scientific">Borborobacter arsenicus</name>
    <dbReference type="NCBI Taxonomy" id="1851146"/>
    <lineage>
        <taxon>Bacteria</taxon>
        <taxon>Pseudomonadati</taxon>
        <taxon>Pseudomonadota</taxon>
        <taxon>Alphaproteobacteria</taxon>
        <taxon>Hyphomicrobiales</taxon>
        <taxon>Phyllobacteriaceae</taxon>
        <taxon>Borborobacter</taxon>
    </lineage>
</organism>
<evidence type="ECO:0000256" key="1">
    <source>
        <dbReference type="SAM" id="Phobius"/>
    </source>
</evidence>
<keyword evidence="1" id="KW-1133">Transmembrane helix</keyword>
<evidence type="ECO:0008006" key="4">
    <source>
        <dbReference type="Google" id="ProtNLM"/>
    </source>
</evidence>
<dbReference type="AlphaFoldDB" id="A0A432V533"/>
<sequence length="312" mass="34312">MNWPLRSAPAKTGNVQGLSTIVPDRRSLQGAWSRQNPPAIETICHATLLSRPSFCHPCTIYRGHMPPQEARMRHNTAAGNHGGFSRSDGVLLSVLSRAQVYQREVSQQPWGWFFLVLAINLALVGIMVLLDRLYGIDYWYFVRDPAAVADQPAYFGFYSNLGVLLWAAAASTALLAAACLRQSGSADRRIRPLFLGGLFCLVACLDDLFMLHEHSYLIGIPEMVTMAAYALFLLAFTAAALPIAHLTNWILLAMSLVFLAFSTLVDMADLTMPGSVLMEEAFKFFGIAFLCAYLVTLSFSALASGLGRNKLR</sequence>
<keyword evidence="3" id="KW-1185">Reference proteome</keyword>
<keyword evidence="1" id="KW-0812">Transmembrane</keyword>
<dbReference type="RefSeq" id="WP_128625270.1">
    <property type="nucleotide sequence ID" value="NZ_ML133511.1"/>
</dbReference>
<comment type="caution">
    <text evidence="2">The sequence shown here is derived from an EMBL/GenBank/DDBJ whole genome shotgun (WGS) entry which is preliminary data.</text>
</comment>
<gene>
    <name evidence="2" type="ORF">EET67_14010</name>
</gene>
<feature type="transmembrane region" description="Helical" evidence="1">
    <location>
        <begin position="223"/>
        <end position="241"/>
    </location>
</feature>
<name>A0A432V533_9HYPH</name>
<proteinExistence type="predicted"/>
<keyword evidence="1" id="KW-0472">Membrane</keyword>
<feature type="transmembrane region" description="Helical" evidence="1">
    <location>
        <begin position="248"/>
        <end position="265"/>
    </location>
</feature>
<evidence type="ECO:0000313" key="3">
    <source>
        <dbReference type="Proteomes" id="UP000281647"/>
    </source>
</evidence>
<feature type="transmembrane region" description="Helical" evidence="1">
    <location>
        <begin position="192"/>
        <end position="211"/>
    </location>
</feature>
<dbReference type="OrthoDB" id="8117011at2"/>
<reference evidence="2 3" key="1">
    <citation type="submission" date="2018-11" db="EMBL/GenBank/DDBJ databases">
        <title>Pseudaminobacter arsenicus sp. nov., an arsenic-resistant bacterium isolated from arsenic-rich aquifers.</title>
        <authorList>
            <person name="Mu Y."/>
        </authorList>
    </citation>
    <scope>NUCLEOTIDE SEQUENCE [LARGE SCALE GENOMIC DNA]</scope>
    <source>
        <strain evidence="2 3">CB3</strain>
    </source>
</reference>
<accession>A0A432V533</accession>
<protein>
    <recommendedName>
        <fullName evidence="4">DUF998 domain-containing protein</fullName>
    </recommendedName>
</protein>
<feature type="transmembrane region" description="Helical" evidence="1">
    <location>
        <begin position="285"/>
        <end position="306"/>
    </location>
</feature>
<feature type="transmembrane region" description="Helical" evidence="1">
    <location>
        <begin position="110"/>
        <end position="130"/>
    </location>
</feature>
<dbReference type="Proteomes" id="UP000281647">
    <property type="component" value="Unassembled WGS sequence"/>
</dbReference>
<feature type="transmembrane region" description="Helical" evidence="1">
    <location>
        <begin position="157"/>
        <end position="180"/>
    </location>
</feature>
<evidence type="ECO:0000313" key="2">
    <source>
        <dbReference type="EMBL" id="RUM97259.1"/>
    </source>
</evidence>